<keyword evidence="2" id="KW-1185">Reference proteome</keyword>
<name>A0A7X6DJI0_9BURK</name>
<dbReference type="AlphaFoldDB" id="A0A7X6DJI0"/>
<dbReference type="Pfam" id="PF13692">
    <property type="entry name" value="Glyco_trans_1_4"/>
    <property type="match status" value="1"/>
</dbReference>
<dbReference type="Proteomes" id="UP000521868">
    <property type="component" value="Unassembled WGS sequence"/>
</dbReference>
<protein>
    <submittedName>
        <fullName evidence="1">Glycosyltransferase family 1 protein</fullName>
    </submittedName>
</protein>
<sequence length="416" mass="45844">MNTLVVFSHLRWNFVYQRPQHLLSRLAQRWRVIFIEEPVLRAGQNGLERFDPAANVQVWRPHVAGDAPGFHDDHLPALQRMVGDAMAEEGVSDYWVWFYTPMALPLATELAPRGVVYDCMDELTLFKHAPRQLVQRENALFKMADLVFTGGRSLYNAKRNRHPDVHCFPSSVDAKHFARAEDHRLLGGIARPRLGYCGVIDERVNLELVDGMAQRHPDWQIVMVGPVVKIDPATLPQRPNIHWLGQQSYDDLPGLISGWDVCLLPFALNEATRFISPTKTLEYMACGRPSVSTSIRDVVEPYGHLVAIADTVDEYVAACEKILARTPGEQAQHARALAEIVARTSWDATAAAMGELIAAADRVRELSDKVVAPQSAANAPTNHETAPHLAEVAQAAASAVLPAAATASAAKRASAA</sequence>
<dbReference type="Gene3D" id="3.40.50.2000">
    <property type="entry name" value="Glycogen Phosphorylase B"/>
    <property type="match status" value="1"/>
</dbReference>
<evidence type="ECO:0000313" key="1">
    <source>
        <dbReference type="EMBL" id="NKE68323.1"/>
    </source>
</evidence>
<dbReference type="RefSeq" id="WP_168109452.1">
    <property type="nucleotide sequence ID" value="NZ_VTOX01000010.1"/>
</dbReference>
<dbReference type="PANTHER" id="PTHR12526">
    <property type="entry name" value="GLYCOSYLTRANSFERASE"/>
    <property type="match status" value="1"/>
</dbReference>
<gene>
    <name evidence="1" type="ORF">RAMLITH_21115</name>
</gene>
<organism evidence="1 2">
    <name type="scientific">Ramlibacter lithotrophicus</name>
    <dbReference type="NCBI Taxonomy" id="2606681"/>
    <lineage>
        <taxon>Bacteria</taxon>
        <taxon>Pseudomonadati</taxon>
        <taxon>Pseudomonadota</taxon>
        <taxon>Betaproteobacteria</taxon>
        <taxon>Burkholderiales</taxon>
        <taxon>Comamonadaceae</taxon>
        <taxon>Ramlibacter</taxon>
    </lineage>
</organism>
<comment type="caution">
    <text evidence="1">The sequence shown here is derived from an EMBL/GenBank/DDBJ whole genome shotgun (WGS) entry which is preliminary data.</text>
</comment>
<keyword evidence="1" id="KW-0808">Transferase</keyword>
<dbReference type="EMBL" id="VTOX01000010">
    <property type="protein sequence ID" value="NKE68323.1"/>
    <property type="molecule type" value="Genomic_DNA"/>
</dbReference>
<evidence type="ECO:0000313" key="2">
    <source>
        <dbReference type="Proteomes" id="UP000521868"/>
    </source>
</evidence>
<accession>A0A7X6DJI0</accession>
<dbReference type="SUPFAM" id="SSF53756">
    <property type="entry name" value="UDP-Glycosyltransferase/glycogen phosphorylase"/>
    <property type="match status" value="1"/>
</dbReference>
<proteinExistence type="predicted"/>
<reference evidence="1 2" key="1">
    <citation type="journal article" date="2020" name="Nature">
        <title>Bacterial chemolithoautotrophy via manganese oxidation.</title>
        <authorList>
            <person name="Yu H."/>
            <person name="Leadbetter J.R."/>
        </authorList>
    </citation>
    <scope>NUCLEOTIDE SEQUENCE [LARGE SCALE GENOMIC DNA]</scope>
    <source>
        <strain evidence="1 2">RBP-1</strain>
    </source>
</reference>
<dbReference type="GO" id="GO:0016740">
    <property type="term" value="F:transferase activity"/>
    <property type="evidence" value="ECO:0007669"/>
    <property type="project" value="UniProtKB-KW"/>
</dbReference>
<dbReference type="PANTHER" id="PTHR12526:SF630">
    <property type="entry name" value="GLYCOSYLTRANSFERASE"/>
    <property type="match status" value="1"/>
</dbReference>